<keyword evidence="2 5" id="KW-0732">Signal</keyword>
<dbReference type="GO" id="GO:0016020">
    <property type="term" value="C:membrane"/>
    <property type="evidence" value="ECO:0007669"/>
    <property type="project" value="InterPro"/>
</dbReference>
<evidence type="ECO:0000256" key="3">
    <source>
        <dbReference type="ARBA" id="ARBA00022737"/>
    </source>
</evidence>
<feature type="chain" id="PRO_5018185870" evidence="5">
    <location>
        <begin position="18"/>
        <end position="857"/>
    </location>
</feature>
<proteinExistence type="predicted"/>
<dbReference type="SMART" id="SM00365">
    <property type="entry name" value="LRR_SD22"/>
    <property type="match status" value="4"/>
</dbReference>
<dbReference type="KEGG" id="dci:103515900"/>
<dbReference type="GO" id="GO:0002224">
    <property type="term" value="P:toll-like receptor signaling pathway"/>
    <property type="evidence" value="ECO:0007669"/>
    <property type="project" value="InterPro"/>
</dbReference>
<sequence length="857" mass="97018">MKSCILLLLTPLILVSSTQKPNEFHYSCDNIGKCSCDHVSFGVNLNCVQDGQTSLQASLSSRSKSLHISCNHFAFTKQLNASIFDDLSELKLMGTVQELSFQFCPLPRESFRSFATLLSMISVNKIKFEYSSNMIGMLSPPYLKNLPHLEELVLSKNTNLTGIHMDLFQETPNLKSLFLRGNAINELYPGVFQYVTKLQVLDLGNNNISRLDSGIFRHLISLRILNLDHNQLVNLTRAIFNSVPHLESLDISGNRIVTFPPGVFADLWELRTFQANKNIFTTFPSDLFSNMKQLEVVKIIYHKYTLMALPSKLFSDLPELSNVTLRESNIRTVPNDLFKDSPKLLMISFTGHKRITSLPRDLFKDCRKLIKLELSDNNLNDLPDELFASLSNLYELNLSKNNFHTIKKFLFDGLTKLTRLDLSYNSIKHIDTLALDVLLQLTFLDLSHNLLDLGNISKVSPMKSCSKLEQLLLSDNRIQIIYTDWITTMPNLKQLDLRRNKFTSVTLGAIIPDNLLVDLSDNNIAIVQLDTSHPLTEPRDKVPRVILNTNPIACNCSNYDLILYVNIQLDPSMYNSVQLVTDALTCSSTGDLFNKIVPAQLSCLVTNCPARCYCNFSPYYSIMSVNCSSASLTHMPDYLPVTYEDKKATSIQLILHNNSINHFLENPPESYKLITELDLSQNNISRVEMYSYFNSLEKLDLSDNKLEYLNATFIAHISTSSNLTGLGLYDNPWSCNCNITPLHSYMYNNPGKFINVNRISCKDWTIPLLEMDMDLICSSILSTLISISIALGVLCLIVGILTLVYLRHRLRVTAWLAEHGVNRVLSRQPIRTDRAKPDADKIPMSGDKQENCILLLD</sequence>
<evidence type="ECO:0000256" key="4">
    <source>
        <dbReference type="SAM" id="Phobius"/>
    </source>
</evidence>
<name>A0A3Q0JBE6_DIACI</name>
<dbReference type="Pfam" id="PF00560">
    <property type="entry name" value="LRR_1"/>
    <property type="match status" value="1"/>
</dbReference>
<protein>
    <submittedName>
        <fullName evidence="7">Protein toll-like</fullName>
    </submittedName>
</protein>
<evidence type="ECO:0000313" key="7">
    <source>
        <dbReference type="RefSeq" id="XP_026684268.1"/>
    </source>
</evidence>
<dbReference type="AlphaFoldDB" id="A0A3Q0JBE6"/>
<dbReference type="RefSeq" id="XP_026684268.1">
    <property type="nucleotide sequence ID" value="XM_026828467.1"/>
</dbReference>
<dbReference type="InterPro" id="IPR032675">
    <property type="entry name" value="LRR_dom_sf"/>
</dbReference>
<dbReference type="InterPro" id="IPR050328">
    <property type="entry name" value="Dev_Immune_Receptor"/>
</dbReference>
<dbReference type="STRING" id="121845.A0A3Q0JBE6"/>
<dbReference type="GeneID" id="103515900"/>
<keyword evidence="6" id="KW-1185">Reference proteome</keyword>
<keyword evidence="1" id="KW-0433">Leucine-rich repeat</keyword>
<dbReference type="InterPro" id="IPR003591">
    <property type="entry name" value="Leu-rich_rpt_typical-subtyp"/>
</dbReference>
<gene>
    <name evidence="7" type="primary">LOC103515900</name>
</gene>
<feature type="signal peptide" evidence="5">
    <location>
        <begin position="1"/>
        <end position="17"/>
    </location>
</feature>
<organism evidence="6 7">
    <name type="scientific">Diaphorina citri</name>
    <name type="common">Asian citrus psyllid</name>
    <dbReference type="NCBI Taxonomy" id="121845"/>
    <lineage>
        <taxon>Eukaryota</taxon>
        <taxon>Metazoa</taxon>
        <taxon>Ecdysozoa</taxon>
        <taxon>Arthropoda</taxon>
        <taxon>Hexapoda</taxon>
        <taxon>Insecta</taxon>
        <taxon>Pterygota</taxon>
        <taxon>Neoptera</taxon>
        <taxon>Paraneoptera</taxon>
        <taxon>Hemiptera</taxon>
        <taxon>Sternorrhyncha</taxon>
        <taxon>Psylloidea</taxon>
        <taxon>Psyllidae</taxon>
        <taxon>Diaphorininae</taxon>
        <taxon>Diaphorina</taxon>
    </lineage>
</organism>
<dbReference type="PANTHER" id="PTHR24373:SF387">
    <property type="entry name" value="LEUCINE-RICH REPEATS AND IMMUNOGLOBULIN-LIKE DOMAINS PROTEIN SMA-10"/>
    <property type="match status" value="1"/>
</dbReference>
<keyword evidence="4" id="KW-0812">Transmembrane</keyword>
<dbReference type="GO" id="GO:0004888">
    <property type="term" value="F:transmembrane signaling receptor activity"/>
    <property type="evidence" value="ECO:0007669"/>
    <property type="project" value="InterPro"/>
</dbReference>
<dbReference type="PANTHER" id="PTHR24373">
    <property type="entry name" value="SLIT RELATED LEUCINE-RICH REPEAT NEURONAL PROTEIN"/>
    <property type="match status" value="1"/>
</dbReference>
<keyword evidence="4" id="KW-1133">Transmembrane helix</keyword>
<reference evidence="7" key="1">
    <citation type="submission" date="2025-08" db="UniProtKB">
        <authorList>
            <consortium name="RefSeq"/>
        </authorList>
    </citation>
    <scope>IDENTIFICATION</scope>
</reference>
<dbReference type="Pfam" id="PF13855">
    <property type="entry name" value="LRR_8"/>
    <property type="match status" value="3"/>
</dbReference>
<dbReference type="PROSITE" id="PS51450">
    <property type="entry name" value="LRR"/>
    <property type="match status" value="3"/>
</dbReference>
<dbReference type="InterPro" id="IPR001611">
    <property type="entry name" value="Leu-rich_rpt"/>
</dbReference>
<keyword evidence="3" id="KW-0677">Repeat</keyword>
<dbReference type="FunFam" id="3.80.10.10:FF:001164">
    <property type="entry name" value="GH01279p"/>
    <property type="match status" value="1"/>
</dbReference>
<evidence type="ECO:0000256" key="5">
    <source>
        <dbReference type="SAM" id="SignalP"/>
    </source>
</evidence>
<dbReference type="Gene3D" id="3.80.10.10">
    <property type="entry name" value="Ribonuclease Inhibitor"/>
    <property type="match status" value="5"/>
</dbReference>
<dbReference type="PaxDb" id="121845-A0A3Q0JBE6"/>
<dbReference type="SMART" id="SM00369">
    <property type="entry name" value="LRR_TYP"/>
    <property type="match status" value="11"/>
</dbReference>
<evidence type="ECO:0000256" key="2">
    <source>
        <dbReference type="ARBA" id="ARBA00022729"/>
    </source>
</evidence>
<dbReference type="GO" id="GO:0006955">
    <property type="term" value="P:immune response"/>
    <property type="evidence" value="ECO:0007669"/>
    <property type="project" value="InterPro"/>
</dbReference>
<accession>A0A3Q0JBE6</accession>
<dbReference type="SUPFAM" id="SSF52058">
    <property type="entry name" value="L domain-like"/>
    <property type="match status" value="3"/>
</dbReference>
<dbReference type="Proteomes" id="UP000079169">
    <property type="component" value="Unplaced"/>
</dbReference>
<keyword evidence="4" id="KW-0472">Membrane</keyword>
<feature type="transmembrane region" description="Helical" evidence="4">
    <location>
        <begin position="780"/>
        <end position="806"/>
    </location>
</feature>
<evidence type="ECO:0000256" key="1">
    <source>
        <dbReference type="ARBA" id="ARBA00022614"/>
    </source>
</evidence>
<evidence type="ECO:0000313" key="6">
    <source>
        <dbReference type="Proteomes" id="UP000079169"/>
    </source>
</evidence>